<dbReference type="Pfam" id="PF01613">
    <property type="entry name" value="Flavin_Reduct"/>
    <property type="match status" value="1"/>
</dbReference>
<evidence type="ECO:0000256" key="2">
    <source>
        <dbReference type="ARBA" id="ARBA00022630"/>
    </source>
</evidence>
<evidence type="ECO:0000313" key="5">
    <source>
        <dbReference type="EMBL" id="GHO60046.1"/>
    </source>
</evidence>
<name>A0ABQ3V515_9CHLR</name>
<dbReference type="PANTHER" id="PTHR43567">
    <property type="entry name" value="FLAVOREDOXIN-RELATED-RELATED"/>
    <property type="match status" value="1"/>
</dbReference>
<dbReference type="PANTHER" id="PTHR43567:SF1">
    <property type="entry name" value="FLAVOREDOXIN"/>
    <property type="match status" value="1"/>
</dbReference>
<proteinExistence type="inferred from homology"/>
<dbReference type="EMBL" id="BNJG01000004">
    <property type="protein sequence ID" value="GHO60046.1"/>
    <property type="molecule type" value="Genomic_DNA"/>
</dbReference>
<dbReference type="SUPFAM" id="SSF50475">
    <property type="entry name" value="FMN-binding split barrel"/>
    <property type="match status" value="1"/>
</dbReference>
<protein>
    <recommendedName>
        <fullName evidence="4">Flavin reductase like domain-containing protein</fullName>
    </recommendedName>
</protein>
<evidence type="ECO:0000256" key="1">
    <source>
        <dbReference type="ARBA" id="ARBA00001917"/>
    </source>
</evidence>
<reference evidence="5 6" key="1">
    <citation type="journal article" date="2021" name="Int. J. Syst. Evol. Microbiol.">
        <title>Reticulibacter mediterranei gen. nov., sp. nov., within the new family Reticulibacteraceae fam. nov., and Ktedonospora formicarum gen. nov., sp. nov., Ktedonobacter robiniae sp. nov., Dictyobacter formicarum sp. nov. and Dictyobacter arantiisoli sp. nov., belonging to the class Ktedonobacteria.</title>
        <authorList>
            <person name="Yabe S."/>
            <person name="Zheng Y."/>
            <person name="Wang C.M."/>
            <person name="Sakai Y."/>
            <person name="Abe K."/>
            <person name="Yokota A."/>
            <person name="Donadio S."/>
            <person name="Cavaletti L."/>
            <person name="Monciardini P."/>
        </authorList>
    </citation>
    <scope>NUCLEOTIDE SEQUENCE [LARGE SCALE GENOMIC DNA]</scope>
    <source>
        <strain evidence="5 6">SOSP1-30</strain>
    </source>
</reference>
<dbReference type="InterPro" id="IPR052174">
    <property type="entry name" value="Flavoredoxin"/>
</dbReference>
<evidence type="ECO:0000256" key="3">
    <source>
        <dbReference type="ARBA" id="ARBA00038054"/>
    </source>
</evidence>
<accession>A0ABQ3V515</accession>
<comment type="cofactor">
    <cofactor evidence="1">
        <name>FMN</name>
        <dbReference type="ChEBI" id="CHEBI:58210"/>
    </cofactor>
</comment>
<evidence type="ECO:0000259" key="4">
    <source>
        <dbReference type="Pfam" id="PF01613"/>
    </source>
</evidence>
<dbReference type="Proteomes" id="UP000654345">
    <property type="component" value="Unassembled WGS sequence"/>
</dbReference>
<comment type="caution">
    <text evidence="5">The sequence shown here is derived from an EMBL/GenBank/DDBJ whole genome shotgun (WGS) entry which is preliminary data.</text>
</comment>
<gene>
    <name evidence="5" type="primary">ydfE</name>
    <name evidence="5" type="ORF">KSB_85210</name>
</gene>
<feature type="domain" description="Flavin reductase like" evidence="4">
    <location>
        <begin position="68"/>
        <end position="241"/>
    </location>
</feature>
<comment type="similarity">
    <text evidence="3">Belongs to the flavoredoxin family.</text>
</comment>
<keyword evidence="2" id="KW-0285">Flavoprotein</keyword>
<organism evidence="5 6">
    <name type="scientific">Ktedonobacter robiniae</name>
    <dbReference type="NCBI Taxonomy" id="2778365"/>
    <lineage>
        <taxon>Bacteria</taxon>
        <taxon>Bacillati</taxon>
        <taxon>Chloroflexota</taxon>
        <taxon>Ktedonobacteria</taxon>
        <taxon>Ktedonobacterales</taxon>
        <taxon>Ktedonobacteraceae</taxon>
        <taxon>Ktedonobacter</taxon>
    </lineage>
</organism>
<dbReference type="InterPro" id="IPR012349">
    <property type="entry name" value="Split_barrel_FMN-bd"/>
</dbReference>
<evidence type="ECO:0000313" key="6">
    <source>
        <dbReference type="Proteomes" id="UP000654345"/>
    </source>
</evidence>
<sequence length="253" mass="28214">MALANMRGIKALTNAPFFKTGNDDAPSSRFKRFFSLEDIMTNQYISLEQDLALSPDHFHAITPSILYFGTPVVLISTLNENGSVNLAPMSSAWALGYTVVLGLGATGKTIDNLKRTKECVLNFPTDQLWQTVERLAPLTGKNPVPAAKAAQFRYEQEKFAAAGLTPHQSECVAPPRVAECPLQFEASVRDIRPFQQQETAFLVEAEVLRIHAHESIIEGERHINPEAWHPLIYNFRHYFGLGTELGKTFRADI</sequence>
<keyword evidence="6" id="KW-1185">Reference proteome</keyword>
<dbReference type="InterPro" id="IPR002563">
    <property type="entry name" value="Flavin_Rdtase-like_dom"/>
</dbReference>
<dbReference type="Gene3D" id="2.30.110.10">
    <property type="entry name" value="Electron Transport, Fmn-binding Protein, Chain A"/>
    <property type="match status" value="1"/>
</dbReference>